<name>A0ABV4YAU9_9CYAN</name>
<organism evidence="4 5">
    <name type="scientific">Floridaenema fluviatile BLCC-F154</name>
    <dbReference type="NCBI Taxonomy" id="3153640"/>
    <lineage>
        <taxon>Bacteria</taxon>
        <taxon>Bacillati</taxon>
        <taxon>Cyanobacteriota</taxon>
        <taxon>Cyanophyceae</taxon>
        <taxon>Oscillatoriophycideae</taxon>
        <taxon>Aerosakkonematales</taxon>
        <taxon>Aerosakkonemataceae</taxon>
        <taxon>Floridanema</taxon>
        <taxon>Floridanema fluviatile</taxon>
    </lineage>
</organism>
<reference evidence="4 5" key="1">
    <citation type="submission" date="2024-09" db="EMBL/GenBank/DDBJ databases">
        <title>Floridaenema gen nov. (Aerosakkonemataceae, Aerosakkonematales ord. nov., Cyanobacteria) from benthic tropical and subtropical fresh waters, with the description of four new species.</title>
        <authorList>
            <person name="Moretto J.A."/>
            <person name="Berthold D.E."/>
            <person name="Lefler F.W."/>
            <person name="Huang I.-S."/>
            <person name="Laughinghouse H. IV."/>
        </authorList>
    </citation>
    <scope>NUCLEOTIDE SEQUENCE [LARGE SCALE GENOMIC DNA]</scope>
    <source>
        <strain evidence="4 5">BLCC-F154</strain>
    </source>
</reference>
<dbReference type="Pfam" id="PF00534">
    <property type="entry name" value="Glycos_transf_1"/>
    <property type="match status" value="1"/>
</dbReference>
<dbReference type="PANTHER" id="PTHR46401:SF2">
    <property type="entry name" value="GLYCOSYLTRANSFERASE WBBK-RELATED"/>
    <property type="match status" value="1"/>
</dbReference>
<dbReference type="GO" id="GO:0016757">
    <property type="term" value="F:glycosyltransferase activity"/>
    <property type="evidence" value="ECO:0007669"/>
    <property type="project" value="UniProtKB-KW"/>
</dbReference>
<feature type="domain" description="Glycosyltransferase subfamily 4-like N-terminal" evidence="3">
    <location>
        <begin position="16"/>
        <end position="171"/>
    </location>
</feature>
<dbReference type="PANTHER" id="PTHR46401">
    <property type="entry name" value="GLYCOSYLTRANSFERASE WBBK-RELATED"/>
    <property type="match status" value="1"/>
</dbReference>
<dbReference type="RefSeq" id="WP_413257435.1">
    <property type="nucleotide sequence ID" value="NZ_JBHFNS010000049.1"/>
</dbReference>
<dbReference type="InterPro" id="IPR028098">
    <property type="entry name" value="Glyco_trans_4-like_N"/>
</dbReference>
<dbReference type="EC" id="2.4.-.-" evidence="4"/>
<feature type="domain" description="Glycosyl transferase family 1" evidence="2">
    <location>
        <begin position="186"/>
        <end position="335"/>
    </location>
</feature>
<protein>
    <submittedName>
        <fullName evidence="4">Glycosyltransferase</fullName>
        <ecNumber evidence="4">2.4.-.-</ecNumber>
    </submittedName>
</protein>
<keyword evidence="5" id="KW-1185">Reference proteome</keyword>
<keyword evidence="4" id="KW-0328">Glycosyltransferase</keyword>
<evidence type="ECO:0000313" key="5">
    <source>
        <dbReference type="Proteomes" id="UP001576776"/>
    </source>
</evidence>
<evidence type="ECO:0000256" key="1">
    <source>
        <dbReference type="ARBA" id="ARBA00022679"/>
    </source>
</evidence>
<evidence type="ECO:0000259" key="3">
    <source>
        <dbReference type="Pfam" id="PF13439"/>
    </source>
</evidence>
<dbReference type="Pfam" id="PF13439">
    <property type="entry name" value="Glyco_transf_4"/>
    <property type="match status" value="1"/>
</dbReference>
<dbReference type="InterPro" id="IPR001296">
    <property type="entry name" value="Glyco_trans_1"/>
</dbReference>
<dbReference type="Proteomes" id="UP001576776">
    <property type="component" value="Unassembled WGS sequence"/>
</dbReference>
<keyword evidence="1 4" id="KW-0808">Transferase</keyword>
<proteinExistence type="predicted"/>
<evidence type="ECO:0000259" key="2">
    <source>
        <dbReference type="Pfam" id="PF00534"/>
    </source>
</evidence>
<dbReference type="Gene3D" id="3.40.50.2000">
    <property type="entry name" value="Glycogen Phosphorylase B"/>
    <property type="match status" value="2"/>
</dbReference>
<evidence type="ECO:0000313" key="4">
    <source>
        <dbReference type="EMBL" id="MFB2935934.1"/>
    </source>
</evidence>
<accession>A0ABV4YAU9</accession>
<comment type="caution">
    <text evidence="4">The sequence shown here is derived from an EMBL/GenBank/DDBJ whole genome shotgun (WGS) entry which is preliminary data.</text>
</comment>
<sequence>MRYFLLFPNMFGFKGGIQVYSEFLLRGLQILSPSAEYDVFLKYDRQSSPNSQFLPQTQFHCFGSLPRILQSFWLAFSVLWLSIRKRPSLMISTHVNYSPICYWLKRLFGVRYWVVVHGLEGWNLSHKGQCLALRYADKVVAVSYYTRSRLLAEQQLDESQVVVLPNTFEPSRFQIAPKPDYLLERYGLKAEQPIILTVTRLGKSARYKGYDRILQALVLVKKLIPDVHYVLVGKGDDTPRIKELISELGLSDCVTLTGFVPDEELCDYYNLCDVFALPSKGEGFGIVYLEALACGKPALAGNLDGAVDPLLGGKLGCLVEPDDVGAIASNLLQLLWKSYPNPLLFQRTLLRSQVIQLFAFEGFCSCLRELLKYEAMNSEFNLLDRFLQAHSLG</sequence>
<gene>
    <name evidence="4" type="ORF">ACE1B6_11830</name>
</gene>
<dbReference type="EMBL" id="JBHFNS010000049">
    <property type="protein sequence ID" value="MFB2935934.1"/>
    <property type="molecule type" value="Genomic_DNA"/>
</dbReference>
<dbReference type="SUPFAM" id="SSF53756">
    <property type="entry name" value="UDP-Glycosyltransferase/glycogen phosphorylase"/>
    <property type="match status" value="1"/>
</dbReference>